<dbReference type="RefSeq" id="WP_417923582.1">
    <property type="nucleotide sequence ID" value="NZ_JBHSFS010000013.1"/>
</dbReference>
<keyword evidence="2" id="KW-1185">Reference proteome</keyword>
<gene>
    <name evidence="1" type="ORF">ACFPEN_26160</name>
</gene>
<organism evidence="1 2">
    <name type="scientific">Streptomyces ehimensis</name>
    <dbReference type="NCBI Taxonomy" id="68195"/>
    <lineage>
        <taxon>Bacteria</taxon>
        <taxon>Bacillati</taxon>
        <taxon>Actinomycetota</taxon>
        <taxon>Actinomycetes</taxon>
        <taxon>Kitasatosporales</taxon>
        <taxon>Streptomycetaceae</taxon>
        <taxon>Streptomyces</taxon>
    </lineage>
</organism>
<reference evidence="2" key="1">
    <citation type="journal article" date="2019" name="Int. J. Syst. Evol. Microbiol.">
        <title>The Global Catalogue of Microorganisms (GCM) 10K type strain sequencing project: providing services to taxonomists for standard genome sequencing and annotation.</title>
        <authorList>
            <consortium name="The Broad Institute Genomics Platform"/>
            <consortium name="The Broad Institute Genome Sequencing Center for Infectious Disease"/>
            <person name="Wu L."/>
            <person name="Ma J."/>
        </authorList>
    </citation>
    <scope>NUCLEOTIDE SEQUENCE [LARGE SCALE GENOMIC DNA]</scope>
    <source>
        <strain evidence="2">CECT 8064</strain>
    </source>
</reference>
<evidence type="ECO:0000313" key="2">
    <source>
        <dbReference type="Proteomes" id="UP001595990"/>
    </source>
</evidence>
<evidence type="ECO:0000313" key="1">
    <source>
        <dbReference type="EMBL" id="MFC4516403.1"/>
    </source>
</evidence>
<sequence length="277" mass="30005">MTAYPTGASEAVLNKRGCFVHGPDTDEVRAAEERRLHFERWEWGGRLPSERLRGVRGCNVLGLLPFDSDLVHALDAAGPEVQRAVALLAARRACETAGLIDVLWVARALTELTEGHPLPPPFDDEARMWETLRSTPLVPGPSVLGAMPPERPPYFPPPPAGWTWVPAGESGHDGARRYELGRLPGSLVPAVFGDEKLASPADMTHTAALLVHQTGTPHVPGEISQPHFALPAVLAAADPDPLKAALDAVWHALHTYGEHYPELLKEIRSVCTERAGK</sequence>
<dbReference type="EMBL" id="JBHSFS010000013">
    <property type="protein sequence ID" value="MFC4516403.1"/>
    <property type="molecule type" value="Genomic_DNA"/>
</dbReference>
<accession>A0ABV9BR38</accession>
<protein>
    <submittedName>
        <fullName evidence="1">Uncharacterized protein</fullName>
    </submittedName>
</protein>
<dbReference type="Proteomes" id="UP001595990">
    <property type="component" value="Unassembled WGS sequence"/>
</dbReference>
<name>A0ABV9BR38_9ACTN</name>
<proteinExistence type="predicted"/>
<comment type="caution">
    <text evidence="1">The sequence shown here is derived from an EMBL/GenBank/DDBJ whole genome shotgun (WGS) entry which is preliminary data.</text>
</comment>